<accession>A0A251N1A7</accession>
<gene>
    <name evidence="20" type="ORF">PRUPE_8G214900</name>
</gene>
<dbReference type="SUPFAM" id="SSF52743">
    <property type="entry name" value="Subtilisin-like"/>
    <property type="match status" value="1"/>
</dbReference>
<organism evidence="20 21">
    <name type="scientific">Prunus persica</name>
    <name type="common">Peach</name>
    <name type="synonym">Amygdalus persica</name>
    <dbReference type="NCBI Taxonomy" id="3760"/>
    <lineage>
        <taxon>Eukaryota</taxon>
        <taxon>Viridiplantae</taxon>
        <taxon>Streptophyta</taxon>
        <taxon>Embryophyta</taxon>
        <taxon>Tracheophyta</taxon>
        <taxon>Spermatophyta</taxon>
        <taxon>Magnoliopsida</taxon>
        <taxon>eudicotyledons</taxon>
        <taxon>Gunneridae</taxon>
        <taxon>Pentapetalae</taxon>
        <taxon>rosids</taxon>
        <taxon>fabids</taxon>
        <taxon>Rosales</taxon>
        <taxon>Rosaceae</taxon>
        <taxon>Amygdaloideae</taxon>
        <taxon>Amygdaleae</taxon>
        <taxon>Prunus</taxon>
    </lineage>
</organism>
<dbReference type="InterPro" id="IPR003137">
    <property type="entry name" value="PA_domain"/>
</dbReference>
<evidence type="ECO:0000256" key="6">
    <source>
        <dbReference type="ARBA" id="ARBA00022670"/>
    </source>
</evidence>
<feature type="compositionally biased region" description="Polar residues" evidence="13">
    <location>
        <begin position="1"/>
        <end position="11"/>
    </location>
</feature>
<keyword evidence="14" id="KW-0812">Transmembrane</keyword>
<dbReference type="CDD" id="cd04852">
    <property type="entry name" value="Peptidases_S8_3"/>
    <property type="match status" value="1"/>
</dbReference>
<dbReference type="InterPro" id="IPR040911">
    <property type="entry name" value="Exostosin_GT47"/>
</dbReference>
<comment type="similarity">
    <text evidence="3 12">Belongs to the peptidase S8 family.</text>
</comment>
<feature type="transmembrane region" description="Helical" evidence="14">
    <location>
        <begin position="26"/>
        <end position="48"/>
    </location>
</feature>
<dbReference type="Pfam" id="PF00082">
    <property type="entry name" value="Peptidase_S8"/>
    <property type="match status" value="1"/>
</dbReference>
<evidence type="ECO:0000256" key="5">
    <source>
        <dbReference type="ARBA" id="ARBA00022525"/>
    </source>
</evidence>
<keyword evidence="5" id="KW-0964">Secreted</keyword>
<feature type="domain" description="Inhibitor I9" evidence="18">
    <location>
        <begin position="596"/>
        <end position="677"/>
    </location>
</feature>
<dbReference type="GO" id="GO:0009610">
    <property type="term" value="P:response to symbiotic fungus"/>
    <property type="evidence" value="ECO:0007669"/>
    <property type="project" value="UniProtKB-ARBA"/>
</dbReference>
<dbReference type="eggNOG" id="ENOG502QV3N">
    <property type="taxonomic scope" value="Eukaryota"/>
</dbReference>
<reference evidence="20 21" key="1">
    <citation type="journal article" date="2013" name="Nat. Genet.">
        <title>The high-quality draft genome of peach (Prunus persica) identifies unique patterns of genetic diversity, domestication and genome evolution.</title>
        <authorList>
            <consortium name="International Peach Genome Initiative"/>
            <person name="Verde I."/>
            <person name="Abbott A.G."/>
            <person name="Scalabrin S."/>
            <person name="Jung S."/>
            <person name="Shu S."/>
            <person name="Marroni F."/>
            <person name="Zhebentyayeva T."/>
            <person name="Dettori M.T."/>
            <person name="Grimwood J."/>
            <person name="Cattonaro F."/>
            <person name="Zuccolo A."/>
            <person name="Rossini L."/>
            <person name="Jenkins J."/>
            <person name="Vendramin E."/>
            <person name="Meisel L.A."/>
            <person name="Decroocq V."/>
            <person name="Sosinski B."/>
            <person name="Prochnik S."/>
            <person name="Mitros T."/>
            <person name="Policriti A."/>
            <person name="Cipriani G."/>
            <person name="Dondini L."/>
            <person name="Ficklin S."/>
            <person name="Goodstein D.M."/>
            <person name="Xuan P."/>
            <person name="Del Fabbro C."/>
            <person name="Aramini V."/>
            <person name="Copetti D."/>
            <person name="Gonzalez S."/>
            <person name="Horner D.S."/>
            <person name="Falchi R."/>
            <person name="Lucas S."/>
            <person name="Mica E."/>
            <person name="Maldonado J."/>
            <person name="Lazzari B."/>
            <person name="Bielenberg D."/>
            <person name="Pirona R."/>
            <person name="Miculan M."/>
            <person name="Barakat A."/>
            <person name="Testolin R."/>
            <person name="Stella A."/>
            <person name="Tartarini S."/>
            <person name="Tonutti P."/>
            <person name="Arus P."/>
            <person name="Orellana A."/>
            <person name="Wells C."/>
            <person name="Main D."/>
            <person name="Vizzotto G."/>
            <person name="Silva H."/>
            <person name="Salamini F."/>
            <person name="Schmutz J."/>
            <person name="Morgante M."/>
            <person name="Rokhsar D.S."/>
        </authorList>
    </citation>
    <scope>NUCLEOTIDE SEQUENCE [LARGE SCALE GENOMIC DNA]</scope>
    <source>
        <strain evidence="21">cv. Nemared</strain>
    </source>
</reference>
<feature type="active site" description="Charge relay system" evidence="11 12">
    <location>
        <position position="1117"/>
    </location>
</feature>
<evidence type="ECO:0000256" key="12">
    <source>
        <dbReference type="PROSITE-ProRule" id="PRU01240"/>
    </source>
</evidence>
<dbReference type="GO" id="GO:0010103">
    <property type="term" value="P:stomatal complex morphogenesis"/>
    <property type="evidence" value="ECO:0000318"/>
    <property type="project" value="GO_Central"/>
</dbReference>
<dbReference type="Proteomes" id="UP000006882">
    <property type="component" value="Chromosome G8"/>
</dbReference>
<dbReference type="InterPro" id="IPR036852">
    <property type="entry name" value="Peptidase_S8/S53_dom_sf"/>
</dbReference>
<evidence type="ECO:0000256" key="10">
    <source>
        <dbReference type="ARBA" id="ARBA00023180"/>
    </source>
</evidence>
<comment type="function">
    <text evidence="1">Required for arbuscular mycorrhiza (AM) development during AM symbiosis with AM fungi (e.g. Glomeromycota intraradices).</text>
</comment>
<dbReference type="FunFam" id="3.40.50.200:FF:000006">
    <property type="entry name" value="Subtilisin-like protease SBT1.5"/>
    <property type="match status" value="1"/>
</dbReference>
<dbReference type="FunFam" id="3.30.70.80:FF:000003">
    <property type="entry name" value="Subtilisin-like protease SBT1.9"/>
    <property type="match status" value="1"/>
</dbReference>
<dbReference type="GO" id="GO:0048046">
    <property type="term" value="C:apoplast"/>
    <property type="evidence" value="ECO:0007669"/>
    <property type="project" value="UniProtKB-SubCell"/>
</dbReference>
<dbReference type="InterPro" id="IPR010259">
    <property type="entry name" value="S8pro/Inhibitor_I9"/>
</dbReference>
<evidence type="ECO:0000256" key="9">
    <source>
        <dbReference type="ARBA" id="ARBA00022825"/>
    </source>
</evidence>
<keyword evidence="14" id="KW-1133">Transmembrane helix</keyword>
<evidence type="ECO:0000256" key="13">
    <source>
        <dbReference type="SAM" id="MobiDB-lite"/>
    </source>
</evidence>
<dbReference type="InterPro" id="IPR000209">
    <property type="entry name" value="Peptidase_S8/S53_dom"/>
</dbReference>
<sequence length="1337" mass="147880">MRRRSPTSVPSEQMEKGTGKSQNTRICFLASLSVFFWMLLLYFHFVVLGGSTVDQSVKLQLQAGPVYTELKPTRVTSDPQKENQNTESKPIHVTSDHQMDNQNTVSAPIRLTDDHQVDNQNTESTPTVVAPAAHQTESPAKAIQIHEAEKYPFMKALRTAENKNDPCGGRYIYVHDLPPRFNEDMLKECRSLSLWTNMCKFTTNAGLGPPLENAEGVFGDTGWYATNQFAVDRPEWGIMGGKDHFLVAGRITWDFRRLSEEDSDWGNKLLFLPAAKNMSMLVVESSPWNANDFGIPYPTYFHPAKDADVFIWQERMRRLKRDWLFSFAGAPRPGNPKSIRGQIIDQCRNSKVGKLLECDFGESKCHSPSSIMQMFQSSLFCLQPQGDSYTRRSAFDSMLAGCIPVFFHPGSAYTQYTWHLPKDYTKYSVFIPENDIRKRNVSIEETLRRIPPEQVKKMREEVIKLIPSLVYADPRSKLGVFKDAFDVSVQAIINKVTKLRMDILEGRTDDNFIEENSWKYALLEEGQREVGPHEWDPFFSKPKDGEGDSADTKLRMFNIDKQPNPSSLSEFIFLCSILCMQTPSSPSPKNFFEFLTYIVQLHPQGVTSSSFATKPSWHLSFLQQTMSSEEDASSRLLYSYHSAMEGFAAQLSESELASLQMLPDVIAIRPDHRLQIHTTYSYKFLGLNTASSDGAWHKSAFGRGTIIGVLDTGVWPESPSFNDRGMPPVPRKWRGICQEGQNFNSSNCNKKLIGARFFTEGHRVASVSSYSPDAGHEYVSPRDSHGHGTHTSSTAGGASVGMASVFGNAAGVARGMAPGAHVAVYKVCWLNGCYSSDILAAMDVAIRDGVDILSLSLGGFPIPLFDDSIAIGSFRAVEHGISVVCAAGNGGPIQSSVANEAPWIATIGASTLDRRFPGIVQMGNGKYLYGESMYPGNHLMRAGKALELVYVTGENSGSEYCFRGSLPRAIVRGKIVVCDRGVNGRAEKGEVVKEAGGAAMILANTEINLEENSVDVHLLPATLIGFKESVHLKAYINSTRRPTARIVFGGTVIGKSRAPAVAQFSARGPSYSNPSILKPDVIAPGVNIIAAWPQNLGPTGLPEDSRRVNFTIMSGTSMACPHASGIAALLRSAHPKWSPAAIKSAVMTTAEVTDRSGKPIMDGDKPAGVFAIGAGHVNPERAIDPGLIYDIRPEEYVTHLCSLGYTKSEILTITHRNVSCREILQMNRGFNLNYPSISVTFKHGMRSKMIKRRVTNVGSPNSIYSLELMAPKEVKVKVKPQRLIFTDINQSLSYRVWFISRKRAGTAKMSFAQGQLTWVNSKNSLNRVKSPFSVTWK</sequence>
<dbReference type="GO" id="GO:0004252">
    <property type="term" value="F:serine-type endopeptidase activity"/>
    <property type="evidence" value="ECO:0000318"/>
    <property type="project" value="GO_Central"/>
</dbReference>
<dbReference type="Pfam" id="PF17766">
    <property type="entry name" value="fn3_6"/>
    <property type="match status" value="1"/>
</dbReference>
<dbReference type="Gene3D" id="2.60.40.2310">
    <property type="match status" value="1"/>
</dbReference>
<evidence type="ECO:0000256" key="14">
    <source>
        <dbReference type="SAM" id="Phobius"/>
    </source>
</evidence>
<evidence type="ECO:0000256" key="1">
    <source>
        <dbReference type="ARBA" id="ARBA00002076"/>
    </source>
</evidence>
<protein>
    <recommendedName>
        <fullName evidence="22">Subtilisin-like protease SBT1.2</fullName>
    </recommendedName>
</protein>
<feature type="active site" description="Charge relay system" evidence="11 12">
    <location>
        <position position="711"/>
    </location>
</feature>
<name>A0A251N1A7_PRUPE</name>
<feature type="domain" description="PA" evidence="16">
    <location>
        <begin position="947"/>
        <end position="1028"/>
    </location>
</feature>
<keyword evidence="9 12" id="KW-0720">Serine protease</keyword>
<proteinExistence type="inferred from homology"/>
<dbReference type="PROSITE" id="PS51892">
    <property type="entry name" value="SUBTILASE"/>
    <property type="match status" value="1"/>
</dbReference>
<dbReference type="Gramene" id="ONH93131">
    <property type="protein sequence ID" value="ONH93131"/>
    <property type="gene ID" value="PRUPE_8G214900"/>
</dbReference>
<evidence type="ECO:0000259" key="19">
    <source>
        <dbReference type="Pfam" id="PF17766"/>
    </source>
</evidence>
<dbReference type="InterPro" id="IPR023828">
    <property type="entry name" value="Peptidase_S8_Ser-AS"/>
</dbReference>
<dbReference type="GO" id="GO:0005576">
    <property type="term" value="C:extracellular region"/>
    <property type="evidence" value="ECO:0000318"/>
    <property type="project" value="GO_Central"/>
</dbReference>
<evidence type="ECO:0000256" key="3">
    <source>
        <dbReference type="ARBA" id="ARBA00011073"/>
    </source>
</evidence>
<comment type="subcellular location">
    <subcellularLocation>
        <location evidence="2">Secreted</location>
        <location evidence="2">Extracellular space</location>
        <location evidence="2">Apoplast</location>
    </subcellularLocation>
</comment>
<dbReference type="CDD" id="cd02120">
    <property type="entry name" value="PA_subtilisin_like"/>
    <property type="match status" value="1"/>
</dbReference>
<keyword evidence="7" id="KW-0732">Signal</keyword>
<feature type="compositionally biased region" description="Polar residues" evidence="13">
    <location>
        <begin position="118"/>
        <end position="127"/>
    </location>
</feature>
<feature type="region of interest" description="Disordered" evidence="13">
    <location>
        <begin position="115"/>
        <end position="138"/>
    </location>
</feature>
<evidence type="ECO:0000259" key="17">
    <source>
        <dbReference type="Pfam" id="PF03016"/>
    </source>
</evidence>
<dbReference type="InterPro" id="IPR015500">
    <property type="entry name" value="Peptidase_S8_subtilisin-rel"/>
</dbReference>
<dbReference type="PROSITE" id="PS00138">
    <property type="entry name" value="SUBTILASE_SER"/>
    <property type="match status" value="1"/>
</dbReference>
<dbReference type="GO" id="GO:0006508">
    <property type="term" value="P:proteolysis"/>
    <property type="evidence" value="ECO:0007669"/>
    <property type="project" value="UniProtKB-KW"/>
</dbReference>
<dbReference type="Gene3D" id="3.50.30.30">
    <property type="match status" value="1"/>
</dbReference>
<keyword evidence="14" id="KW-0472">Membrane</keyword>
<evidence type="ECO:0000259" key="16">
    <source>
        <dbReference type="Pfam" id="PF02225"/>
    </source>
</evidence>
<keyword evidence="10" id="KW-0325">Glycoprotein</keyword>
<evidence type="ECO:0000256" key="4">
    <source>
        <dbReference type="ARBA" id="ARBA00022523"/>
    </source>
</evidence>
<feature type="domain" description="Exostosin GT47" evidence="17">
    <location>
        <begin position="232"/>
        <end position="446"/>
    </location>
</feature>
<dbReference type="InterPro" id="IPR045051">
    <property type="entry name" value="SBT"/>
</dbReference>
<feature type="compositionally biased region" description="Polar residues" evidence="13">
    <location>
        <begin position="74"/>
        <end position="88"/>
    </location>
</feature>
<feature type="active site" description="Charge relay system" evidence="11 12">
    <location>
        <position position="787"/>
    </location>
</feature>
<evidence type="ECO:0000259" key="18">
    <source>
        <dbReference type="Pfam" id="PF05922"/>
    </source>
</evidence>
<evidence type="ECO:0000256" key="11">
    <source>
        <dbReference type="PIRSR" id="PIRSR615500-1"/>
    </source>
</evidence>
<keyword evidence="4" id="KW-0052">Apoplast</keyword>
<keyword evidence="6 12" id="KW-0645">Protease</keyword>
<dbReference type="InterPro" id="IPR037045">
    <property type="entry name" value="S8pro/Inhibitor_I9_sf"/>
</dbReference>
<dbReference type="Pfam" id="PF03016">
    <property type="entry name" value="Exostosin_GT47"/>
    <property type="match status" value="1"/>
</dbReference>
<dbReference type="GO" id="GO:0009609">
    <property type="term" value="P:response to symbiotic bacterium"/>
    <property type="evidence" value="ECO:0007669"/>
    <property type="project" value="UniProtKB-ARBA"/>
</dbReference>
<evidence type="ECO:0000313" key="20">
    <source>
        <dbReference type="EMBL" id="ONH93131.1"/>
    </source>
</evidence>
<feature type="region of interest" description="Disordered" evidence="13">
    <location>
        <begin position="1"/>
        <end position="20"/>
    </location>
</feature>
<dbReference type="STRING" id="3760.A0A251N1A7"/>
<dbReference type="InterPro" id="IPR034197">
    <property type="entry name" value="Peptidases_S8_3"/>
</dbReference>
<dbReference type="PANTHER" id="PTHR10795">
    <property type="entry name" value="PROPROTEIN CONVERTASE SUBTILISIN/KEXIN"/>
    <property type="match status" value="1"/>
</dbReference>
<evidence type="ECO:0000313" key="21">
    <source>
        <dbReference type="Proteomes" id="UP000006882"/>
    </source>
</evidence>
<feature type="domain" description="Subtilisin-like protease fibronectin type-III" evidence="19">
    <location>
        <begin position="1231"/>
        <end position="1334"/>
    </location>
</feature>
<keyword evidence="8 12" id="KW-0378">Hydrolase</keyword>
<keyword evidence="21" id="KW-1185">Reference proteome</keyword>
<evidence type="ECO:0000256" key="8">
    <source>
        <dbReference type="ARBA" id="ARBA00022801"/>
    </source>
</evidence>
<dbReference type="FunFam" id="3.50.30.30:FF:000005">
    <property type="entry name" value="subtilisin-like protease SBT1.5"/>
    <property type="match status" value="1"/>
</dbReference>
<dbReference type="Gene3D" id="3.40.50.200">
    <property type="entry name" value="Peptidase S8/S53 domain"/>
    <property type="match status" value="1"/>
</dbReference>
<feature type="region of interest" description="Disordered" evidence="13">
    <location>
        <begin position="70"/>
        <end position="101"/>
    </location>
</feature>
<evidence type="ECO:0008006" key="22">
    <source>
        <dbReference type="Google" id="ProtNLM"/>
    </source>
</evidence>
<evidence type="ECO:0000259" key="15">
    <source>
        <dbReference type="Pfam" id="PF00082"/>
    </source>
</evidence>
<dbReference type="PRINTS" id="PR00723">
    <property type="entry name" value="SUBTILISIN"/>
</dbReference>
<dbReference type="EMBL" id="CM007658">
    <property type="protein sequence ID" value="ONH93131.1"/>
    <property type="molecule type" value="Genomic_DNA"/>
</dbReference>
<feature type="domain" description="Peptidase S8/S53" evidence="15">
    <location>
        <begin position="702"/>
        <end position="1153"/>
    </location>
</feature>
<dbReference type="GO" id="GO:0009897">
    <property type="term" value="C:external side of plasma membrane"/>
    <property type="evidence" value="ECO:0000318"/>
    <property type="project" value="GO_Central"/>
</dbReference>
<evidence type="ECO:0000256" key="2">
    <source>
        <dbReference type="ARBA" id="ARBA00004271"/>
    </source>
</evidence>
<dbReference type="Pfam" id="PF05922">
    <property type="entry name" value="Inhibitor_I9"/>
    <property type="match status" value="1"/>
</dbReference>
<dbReference type="InterPro" id="IPR041469">
    <property type="entry name" value="Subtilisin-like_FN3"/>
</dbReference>
<evidence type="ECO:0000256" key="7">
    <source>
        <dbReference type="ARBA" id="ARBA00022729"/>
    </source>
</evidence>
<dbReference type="Pfam" id="PF02225">
    <property type="entry name" value="PA"/>
    <property type="match status" value="1"/>
</dbReference>
<dbReference type="Gene3D" id="3.30.70.80">
    <property type="entry name" value="Peptidase S8 propeptide/proteinase inhibitor I9"/>
    <property type="match status" value="1"/>
</dbReference>